<dbReference type="VEuPathDB" id="CryptoDB:Cvel_14062"/>
<feature type="region of interest" description="Disordered" evidence="1">
    <location>
        <begin position="351"/>
        <end position="397"/>
    </location>
</feature>
<feature type="domain" description="RNA-editing substrate-binding complex 6 protein" evidence="2">
    <location>
        <begin position="515"/>
        <end position="645"/>
    </location>
</feature>
<feature type="compositionally biased region" description="Polar residues" evidence="1">
    <location>
        <begin position="1136"/>
        <end position="1145"/>
    </location>
</feature>
<feature type="domain" description="RNA-editing substrate-binding complex 6 protein" evidence="2">
    <location>
        <begin position="661"/>
        <end position="770"/>
    </location>
</feature>
<accession>A0A0G4IFM4</accession>
<dbReference type="EMBL" id="CDMZ01005938">
    <property type="protein sequence ID" value="CEM56068.1"/>
    <property type="molecule type" value="Genomic_DNA"/>
</dbReference>
<dbReference type="PhylomeDB" id="A0A0G4IFM4"/>
<dbReference type="GO" id="GO:0000963">
    <property type="term" value="P:mitochondrial RNA processing"/>
    <property type="evidence" value="ECO:0007669"/>
    <property type="project" value="TreeGrafter"/>
</dbReference>
<sequence>MLSRRPSLALLAQSQLVPRRHAKNLGGPQSGVRYQHSRGAAAAAAKAPSPKYDFERSFDEETPGVNDFGEPSFNPNVYTSVLRDETNSSLRKLPYGDRPSTLFKRRQGDLTDDPHVLKEQSRLAKKKEKIAERYRTAGLETQRPMNQQKTFWEELQETEKEREAQIKASKARSEEKKKERRAELRARRVAPIGVEQPSSSKRRPQDASVQQDPESMILEPPFFRELEAENETGEGTIVSPDDPRPADFSRRRQRREETAGDPQRPHSHSRAVGAAEETADPDVLSLEEARPRSAHADVSPSPSPAPGPSAIAARDRRETAVSSSLPEGFECVEVKGDIRTPGEDLRNDVRGSRAITHGSPFTPDTSTKTVQSEEIEISPSMMTADPTSSPGGPPEAWLNASPAEVLVHQELLKARDSSSVLVAVGTNLLQLNHLSVATAMHRLGRTAGAVNRLQVIQDNRFRDLLSRTDRLLPEMSVVGLSNVLWALVKLQFSPVWLPRLISELHEKIKSPDCRSHHLSTVLYALSRMPFASKEAEALRDETVGAVKARVLEFSEALDLTCVVGALAKLEVRDPELFSLLARQATSLGNELDMGELASISWAFARLAFTDRKLFEFTRKALVRRASECSPKDVVQLAWSMARLKEADEEVFKYTITPLVRASIGEFEVRDLSTVAWAYSHAGIRDSDLFGDIGAALLPRVREFTPHDIATVSLAFADSRTPHKGILSALKRRAIELAHTFSPLQLAKSVYGFGVSGITDAKLFHALCDQILERRAAVRPENAVQILAGLQEIEYLEHPVVPVLLEMCRERLHSIFAEDCVQLLWVLSKIDEMKRPRDLAELLISQIIQRLRTWRCFEASNVADLFEALHDLRIDDQNIVQEVCQKLAPIIRAAPKTDFLRVLGAIACMNGDDRLLVRVHLHRRPKLQMALMEKLRQLAGLHSDLQSLSVLAYACARVGFEDEATSRIHDAIRDKMTSGSEKPSVATLCYLLWTFTELNVTQDWTKSLLRSFLEERYSRSKEEGEGTGRQRHRGEVLHDGEGIVEVDAEDDTLARRLLPGDTEGGNLLMRVAWACVVHGEWRHLVDLIEEAVGAFDGTLPRELLMAQQVGLQLRLEAEIQKQYAVPTDGRDGGGKGSTEQTGPTFSDLSADAREWMTVVLECPRQDVYVWKGGAKFRHMKKGGVRVRDYNFDKWLSECLLTMRIPHKSSDVVANIYRISVSFPLEGQCIDVLNFDDILAPSCRPLASAELRQRQLALLGWGVHSVHLRDLYNSMEDHTIRVFVAKIVSNFLPDAARFASPFKKDPGYFSTPRKERPQSDPEGADAPLSASPSRGGAAGSSSCVTTDAGAVSDMGTLSGEPHSPSFHQEGVRGEPEGERGNVESVPPSLVLSDRERRLEEVRRLVDLKRQRDEEDIALETERQRFREEMKLEPSGGFEGSEESEGSGSSEALGRGAGSDVTLEGGGQEDLLFDDLPETRQQSWEGNTESSTAGSRLEEGQGEGGSQRSSRGFNKGGSEDVHTISTSAQTQQYQNPS</sequence>
<dbReference type="PANTHER" id="PTHR21228">
    <property type="entry name" value="FAST LEU-RICH DOMAIN-CONTAINING"/>
    <property type="match status" value="1"/>
</dbReference>
<organism evidence="3">
    <name type="scientific">Chromera velia CCMP2878</name>
    <dbReference type="NCBI Taxonomy" id="1169474"/>
    <lineage>
        <taxon>Eukaryota</taxon>
        <taxon>Sar</taxon>
        <taxon>Alveolata</taxon>
        <taxon>Colpodellida</taxon>
        <taxon>Chromeraceae</taxon>
        <taxon>Chromera</taxon>
    </lineage>
</organism>
<dbReference type="Pfam" id="PF26188">
    <property type="entry name" value="RESC6"/>
    <property type="match status" value="2"/>
</dbReference>
<proteinExistence type="predicted"/>
<feature type="compositionally biased region" description="Polar residues" evidence="1">
    <location>
        <begin position="362"/>
        <end position="372"/>
    </location>
</feature>
<feature type="region of interest" description="Disordered" evidence="1">
    <location>
        <begin position="1304"/>
        <end position="1534"/>
    </location>
</feature>
<feature type="compositionally biased region" description="Basic and acidic residues" evidence="1">
    <location>
        <begin position="1304"/>
        <end position="1317"/>
    </location>
</feature>
<feature type="compositionally biased region" description="Basic and acidic residues" evidence="1">
    <location>
        <begin position="1367"/>
        <end position="1379"/>
    </location>
</feature>
<evidence type="ECO:0000313" key="3">
    <source>
        <dbReference type="EMBL" id="CEM56068.1"/>
    </source>
</evidence>
<feature type="compositionally biased region" description="Basic and acidic residues" evidence="1">
    <location>
        <begin position="1417"/>
        <end position="1429"/>
    </location>
</feature>
<feature type="compositionally biased region" description="Basic and acidic residues" evidence="1">
    <location>
        <begin position="1390"/>
        <end position="1410"/>
    </location>
</feature>
<name>A0A0G4IFM4_9ALVE</name>
<feature type="compositionally biased region" description="Polar residues" evidence="1">
    <location>
        <begin position="1476"/>
        <end position="1490"/>
    </location>
</feature>
<dbReference type="PANTHER" id="PTHR21228:SF40">
    <property type="entry name" value="LD45607P"/>
    <property type="match status" value="1"/>
</dbReference>
<dbReference type="GO" id="GO:0035770">
    <property type="term" value="C:ribonucleoprotein granule"/>
    <property type="evidence" value="ECO:0007669"/>
    <property type="project" value="TreeGrafter"/>
</dbReference>
<feature type="compositionally biased region" description="Polar residues" evidence="1">
    <location>
        <begin position="1520"/>
        <end position="1534"/>
    </location>
</feature>
<reference evidence="3" key="1">
    <citation type="submission" date="2014-11" db="EMBL/GenBank/DDBJ databases">
        <authorList>
            <person name="Otto D Thomas"/>
            <person name="Naeem Raeece"/>
        </authorList>
    </citation>
    <scope>NUCLEOTIDE SEQUENCE</scope>
</reference>
<dbReference type="InterPro" id="IPR058917">
    <property type="entry name" value="RESC6_dom"/>
</dbReference>
<dbReference type="GO" id="GO:0003723">
    <property type="term" value="F:RNA binding"/>
    <property type="evidence" value="ECO:0007669"/>
    <property type="project" value="TreeGrafter"/>
</dbReference>
<feature type="compositionally biased region" description="Low complexity" evidence="1">
    <location>
        <begin position="1327"/>
        <end position="1340"/>
    </location>
</feature>
<gene>
    <name evidence="3" type="ORF">Cvel_14062</name>
</gene>
<feature type="compositionally biased region" description="Basic and acidic residues" evidence="1">
    <location>
        <begin position="106"/>
        <end position="122"/>
    </location>
</feature>
<evidence type="ECO:0000259" key="2">
    <source>
        <dbReference type="Pfam" id="PF26188"/>
    </source>
</evidence>
<feature type="region of interest" description="Disordered" evidence="1">
    <location>
        <begin position="87"/>
        <end position="324"/>
    </location>
</feature>
<feature type="compositionally biased region" description="Basic and acidic residues" evidence="1">
    <location>
        <begin position="241"/>
        <end position="258"/>
    </location>
</feature>
<dbReference type="GO" id="GO:0044528">
    <property type="term" value="P:regulation of mitochondrial mRNA stability"/>
    <property type="evidence" value="ECO:0007669"/>
    <property type="project" value="TreeGrafter"/>
</dbReference>
<evidence type="ECO:0000256" key="1">
    <source>
        <dbReference type="SAM" id="MobiDB-lite"/>
    </source>
</evidence>
<protein>
    <recommendedName>
        <fullName evidence="2">RNA-editing substrate-binding complex 6 protein domain-containing protein</fullName>
    </recommendedName>
</protein>
<feature type="compositionally biased region" description="Basic and acidic residues" evidence="1">
    <location>
        <begin position="157"/>
        <end position="186"/>
    </location>
</feature>
<dbReference type="InterPro" id="IPR050870">
    <property type="entry name" value="FAST_kinase"/>
</dbReference>
<feature type="region of interest" description="Disordered" evidence="1">
    <location>
        <begin position="1123"/>
        <end position="1145"/>
    </location>
</feature>
<dbReference type="GO" id="GO:0005759">
    <property type="term" value="C:mitochondrial matrix"/>
    <property type="evidence" value="ECO:0007669"/>
    <property type="project" value="TreeGrafter"/>
</dbReference>
<feature type="region of interest" description="Disordered" evidence="1">
    <location>
        <begin position="19"/>
        <end position="73"/>
    </location>
</feature>